<dbReference type="CDD" id="cd06529">
    <property type="entry name" value="S24_LexA-like"/>
    <property type="match status" value="1"/>
</dbReference>
<reference evidence="5" key="1">
    <citation type="submission" date="2024-03" db="EMBL/GenBank/DDBJ databases">
        <title>Psychrobacter raelis sp. nov. isolated from a dog with peritonitis.</title>
        <authorList>
            <person name="Schiavone A."/>
            <person name="Manzulli V."/>
            <person name="Camarda A."/>
            <person name="Cafiero M.A."/>
            <person name="Vasco I."/>
            <person name="Marino L."/>
            <person name="Pennuzzi G."/>
            <person name="Serrecchia L."/>
            <person name="Galante D."/>
            <person name="Pugliese N."/>
        </authorList>
    </citation>
    <scope>NUCLEOTIDE SEQUENCE</scope>
    <source>
        <strain evidence="5">PraFG1</strain>
    </source>
</reference>
<evidence type="ECO:0000256" key="3">
    <source>
        <dbReference type="ARBA" id="ARBA00023163"/>
    </source>
</evidence>
<keyword evidence="2" id="KW-0238">DNA-binding</keyword>
<dbReference type="PANTHER" id="PTHR40661">
    <property type="match status" value="1"/>
</dbReference>
<dbReference type="Proteomes" id="UP000829560">
    <property type="component" value="Chromosome"/>
</dbReference>
<dbReference type="InterPro" id="IPR039418">
    <property type="entry name" value="LexA-like"/>
</dbReference>
<evidence type="ECO:0000313" key="5">
    <source>
        <dbReference type="EMBL" id="WXX23726.1"/>
    </source>
</evidence>
<dbReference type="AlphaFoldDB" id="A0AAU6PTI7"/>
<dbReference type="Gene3D" id="2.10.109.10">
    <property type="entry name" value="Umud Fragment, subunit A"/>
    <property type="match status" value="1"/>
</dbReference>
<dbReference type="InterPro" id="IPR036286">
    <property type="entry name" value="LexA/Signal_pep-like_sf"/>
</dbReference>
<accession>A0AAU6PTI7</accession>
<keyword evidence="6" id="KW-1185">Reference proteome</keyword>
<dbReference type="PROSITE" id="PS50943">
    <property type="entry name" value="HTH_CROC1"/>
    <property type="match status" value="1"/>
</dbReference>
<proteinExistence type="predicted"/>
<gene>
    <name evidence="5" type="ORF">MN210_18515</name>
</gene>
<dbReference type="Pfam" id="PF00717">
    <property type="entry name" value="Peptidase_S24"/>
    <property type="match status" value="1"/>
</dbReference>
<name>A0AAU6PTI7_9GAMM</name>
<organism evidence="5 6">
    <name type="scientific">Psychrobacter raelei</name>
    <dbReference type="NCBI Taxonomy" id="2565531"/>
    <lineage>
        <taxon>Bacteria</taxon>
        <taxon>Pseudomonadati</taxon>
        <taxon>Pseudomonadota</taxon>
        <taxon>Gammaproteobacteria</taxon>
        <taxon>Moraxellales</taxon>
        <taxon>Moraxellaceae</taxon>
        <taxon>Psychrobacter</taxon>
    </lineage>
</organism>
<dbReference type="RefSeq" id="WP_338411905.1">
    <property type="nucleotide sequence ID" value="NZ_CP093310.2"/>
</dbReference>
<evidence type="ECO:0000256" key="2">
    <source>
        <dbReference type="ARBA" id="ARBA00023125"/>
    </source>
</evidence>
<keyword evidence="1" id="KW-0805">Transcription regulation</keyword>
<dbReference type="Gene3D" id="1.10.260.40">
    <property type="entry name" value="lambda repressor-like DNA-binding domains"/>
    <property type="match status" value="1"/>
</dbReference>
<evidence type="ECO:0000256" key="1">
    <source>
        <dbReference type="ARBA" id="ARBA00023015"/>
    </source>
</evidence>
<dbReference type="Pfam" id="PF01381">
    <property type="entry name" value="HTH_3"/>
    <property type="match status" value="1"/>
</dbReference>
<dbReference type="GO" id="GO:0003677">
    <property type="term" value="F:DNA binding"/>
    <property type="evidence" value="ECO:0007669"/>
    <property type="project" value="UniProtKB-KW"/>
</dbReference>
<dbReference type="SMART" id="SM00530">
    <property type="entry name" value="HTH_XRE"/>
    <property type="match status" value="1"/>
</dbReference>
<dbReference type="InterPro" id="IPR001387">
    <property type="entry name" value="Cro/C1-type_HTH"/>
</dbReference>
<dbReference type="EMBL" id="CP093310">
    <property type="protein sequence ID" value="WXX23726.1"/>
    <property type="molecule type" value="Genomic_DNA"/>
</dbReference>
<dbReference type="CDD" id="cd00093">
    <property type="entry name" value="HTH_XRE"/>
    <property type="match status" value="1"/>
</dbReference>
<evidence type="ECO:0000259" key="4">
    <source>
        <dbReference type="PROSITE" id="PS50943"/>
    </source>
</evidence>
<sequence length="216" mass="24570">MSYLVSNLEFLLKKHGINAYQLQDKSGIPQSTTFRIINGDTQSPSSKTVKKYAEYFDIEEAELRFKDLTRIQGDNFRVLPMDNVRRVPVLNYVQAGEFCHYFDDAIADTFEIIIGDYPPHVHWVIIEGLSMTPDFNPGDLILVDPDTQPSPGNYVVAKKAGENAVTFKKWRPRGFDDNGVEYCELVPLNPDFPTIDSRHTPFTICGVAVEHKKKLK</sequence>
<dbReference type="SUPFAM" id="SSF51306">
    <property type="entry name" value="LexA/Signal peptidase"/>
    <property type="match status" value="1"/>
</dbReference>
<dbReference type="KEGG" id="prae:MN210_18515"/>
<protein>
    <submittedName>
        <fullName evidence="5">S24 family peptidase</fullName>
    </submittedName>
</protein>
<dbReference type="InterPro" id="IPR010982">
    <property type="entry name" value="Lambda_DNA-bd_dom_sf"/>
</dbReference>
<evidence type="ECO:0000313" key="6">
    <source>
        <dbReference type="Proteomes" id="UP000829560"/>
    </source>
</evidence>
<dbReference type="InterPro" id="IPR015927">
    <property type="entry name" value="Peptidase_S24_S26A/B/C"/>
</dbReference>
<keyword evidence="3" id="KW-0804">Transcription</keyword>
<dbReference type="SUPFAM" id="SSF47413">
    <property type="entry name" value="lambda repressor-like DNA-binding domains"/>
    <property type="match status" value="1"/>
</dbReference>
<dbReference type="PANTHER" id="PTHR40661:SF3">
    <property type="entry name" value="FELS-1 PROPHAGE TRANSCRIPTIONAL REGULATOR"/>
    <property type="match status" value="1"/>
</dbReference>
<feature type="domain" description="HTH cro/C1-type" evidence="4">
    <location>
        <begin position="8"/>
        <end position="63"/>
    </location>
</feature>